<dbReference type="EMBL" id="CP002637">
    <property type="protein sequence ID" value="AEC00620.1"/>
    <property type="molecule type" value="Genomic_DNA"/>
</dbReference>
<dbReference type="EMBL" id="ACKP02000011">
    <property type="protein sequence ID" value="EEX78024.1"/>
    <property type="molecule type" value="Genomic_DNA"/>
</dbReference>
<dbReference type="eggNOG" id="COG0591">
    <property type="taxonomic scope" value="Bacteria"/>
</dbReference>
<feature type="transmembrane region" description="Helical" evidence="9">
    <location>
        <begin position="433"/>
        <end position="450"/>
    </location>
</feature>
<dbReference type="GO" id="GO:0046942">
    <property type="term" value="P:carboxylic acid transport"/>
    <property type="evidence" value="ECO:0007669"/>
    <property type="project" value="UniProtKB-ARBA"/>
</dbReference>
<evidence type="ECO:0000256" key="2">
    <source>
        <dbReference type="ARBA" id="ARBA00006434"/>
    </source>
</evidence>
<feature type="transmembrane region" description="Helical" evidence="9">
    <location>
        <begin position="304"/>
        <end position="328"/>
    </location>
</feature>
<dbReference type="OrthoDB" id="9781232at2"/>
<dbReference type="HOGENOM" id="CLU_018808_15_3_9"/>
<keyword evidence="7 9" id="KW-0472">Membrane</keyword>
<feature type="transmembrane region" description="Helical" evidence="9">
    <location>
        <begin position="141"/>
        <end position="169"/>
    </location>
</feature>
<evidence type="ECO:0000256" key="8">
    <source>
        <dbReference type="RuleBase" id="RU362091"/>
    </source>
</evidence>
<dbReference type="KEGG" id="ssg:Selsp_1664"/>
<accession>C9LSS4</accession>
<dbReference type="PROSITE" id="PS00456">
    <property type="entry name" value="NA_SOLUT_SYMP_1"/>
    <property type="match status" value="1"/>
</dbReference>
<proteinExistence type="inferred from homology"/>
<dbReference type="InterPro" id="IPR018212">
    <property type="entry name" value="Na/solute_symporter_CS"/>
</dbReference>
<dbReference type="Proteomes" id="UP000011124">
    <property type="component" value="Chromosome"/>
</dbReference>
<keyword evidence="6 9" id="KW-1133">Transmembrane helix</keyword>
<comment type="similarity">
    <text evidence="2 8">Belongs to the sodium:solute symporter (SSF) (TC 2.A.21) family.</text>
</comment>
<feature type="transmembrane region" description="Helical" evidence="9">
    <location>
        <begin position="378"/>
        <end position="402"/>
    </location>
</feature>
<dbReference type="STRING" id="546271.Selsp_1664"/>
<name>C9LSS4_SELS3</name>
<feature type="transmembrane region" description="Helical" evidence="9">
    <location>
        <begin position="181"/>
        <end position="201"/>
    </location>
</feature>
<evidence type="ECO:0000256" key="4">
    <source>
        <dbReference type="ARBA" id="ARBA00022475"/>
    </source>
</evidence>
<gene>
    <name evidence="10" type="ordered locus">Selsp_1664</name>
    <name evidence="11" type="ORF">SELSPUOL_00502</name>
</gene>
<dbReference type="PANTHER" id="PTHR48086:SF7">
    <property type="entry name" value="SODIUM-SOLUTE SYMPORTER-RELATED"/>
    <property type="match status" value="1"/>
</dbReference>
<feature type="transmembrane region" description="Helical" evidence="9">
    <location>
        <begin position="255"/>
        <end position="284"/>
    </location>
</feature>
<evidence type="ECO:0000313" key="10">
    <source>
        <dbReference type="EMBL" id="AEC00620.1"/>
    </source>
</evidence>
<dbReference type="RefSeq" id="WP_006191354.1">
    <property type="nucleotide sequence ID" value="NC_015437.1"/>
</dbReference>
<comment type="subcellular location">
    <subcellularLocation>
        <location evidence="1">Membrane</location>
        <topology evidence="1">Multi-pass membrane protein</topology>
    </subcellularLocation>
</comment>
<feature type="transmembrane region" description="Helical" evidence="9">
    <location>
        <begin position="349"/>
        <end position="372"/>
    </location>
</feature>
<keyword evidence="4" id="KW-1003">Cell membrane</keyword>
<dbReference type="Proteomes" id="UP000003505">
    <property type="component" value="Unassembled WGS sequence"/>
</dbReference>
<feature type="transmembrane region" description="Helical" evidence="9">
    <location>
        <begin position="75"/>
        <end position="95"/>
    </location>
</feature>
<evidence type="ECO:0000313" key="11">
    <source>
        <dbReference type="EMBL" id="EEX78024.1"/>
    </source>
</evidence>
<evidence type="ECO:0000256" key="7">
    <source>
        <dbReference type="ARBA" id="ARBA00023136"/>
    </source>
</evidence>
<feature type="transmembrane region" description="Helical" evidence="9">
    <location>
        <begin position="116"/>
        <end position="135"/>
    </location>
</feature>
<evidence type="ECO:0000256" key="6">
    <source>
        <dbReference type="ARBA" id="ARBA00022989"/>
    </source>
</evidence>
<keyword evidence="13" id="KW-1185">Reference proteome</keyword>
<evidence type="ECO:0000313" key="13">
    <source>
        <dbReference type="Proteomes" id="UP000011124"/>
    </source>
</evidence>
<evidence type="ECO:0000313" key="12">
    <source>
        <dbReference type="Proteomes" id="UP000003505"/>
    </source>
</evidence>
<reference evidence="10 13" key="2">
    <citation type="submission" date="2011-04" db="EMBL/GenBank/DDBJ databases">
        <title>The complete genome of Selenomonas sputigena DSM 20758.</title>
        <authorList>
            <consortium name="US DOE Joint Genome Institute (JGI-PGF)"/>
            <person name="Lucas S."/>
            <person name="Copeland A."/>
            <person name="Lapidus A."/>
            <person name="Bruce D."/>
            <person name="Goodwin L."/>
            <person name="Pitluck S."/>
            <person name="Peters L."/>
            <person name="Kyrpides N."/>
            <person name="Mavromatis K."/>
            <person name="Ivanova N."/>
            <person name="Ovchinnikova G."/>
            <person name="Teshima H."/>
            <person name="Detter J.C."/>
            <person name="Tapia R."/>
            <person name="Han C."/>
            <person name="Land M."/>
            <person name="Hauser L."/>
            <person name="Markowitz V."/>
            <person name="Cheng J.-F."/>
            <person name="Hugenholtz P."/>
            <person name="Woyke T."/>
            <person name="Wu D."/>
            <person name="Gronow S."/>
            <person name="Wellnitz S."/>
            <person name="Schneider S."/>
            <person name="Klenk H.-P."/>
            <person name="Eisen J.A."/>
        </authorList>
    </citation>
    <scope>NUCLEOTIDE SEQUENCE [LARGE SCALE GENOMIC DNA]</scope>
    <source>
        <strain evidence="10">ATCC 35185</strain>
        <strain evidence="13">ATCC 35185 / DSM 20758 / VPI D19B-28</strain>
    </source>
</reference>
<reference evidence="11 12" key="1">
    <citation type="submission" date="2009-09" db="EMBL/GenBank/DDBJ databases">
        <authorList>
            <person name="Weinstock G."/>
            <person name="Sodergren E."/>
            <person name="Clifton S."/>
            <person name="Fulton L."/>
            <person name="Fulton B."/>
            <person name="Courtney L."/>
            <person name="Fronick C."/>
            <person name="Harrison M."/>
            <person name="Strong C."/>
            <person name="Farmer C."/>
            <person name="Delahaunty K."/>
            <person name="Markovic C."/>
            <person name="Hall O."/>
            <person name="Minx P."/>
            <person name="Tomlinson C."/>
            <person name="Mitreva M."/>
            <person name="Nelson J."/>
            <person name="Hou S."/>
            <person name="Wollam A."/>
            <person name="Pepin K.H."/>
            <person name="Johnson M."/>
            <person name="Bhonagiri V."/>
            <person name="Nash W.E."/>
            <person name="Warren W."/>
            <person name="Chinwalla A."/>
            <person name="Mardis E.R."/>
            <person name="Wilson R.K."/>
        </authorList>
    </citation>
    <scope>NUCLEOTIDE SEQUENCE [LARGE SCALE GENOMIC DNA]</scope>
    <source>
        <strain evidence="11">ATCC 35185</strain>
        <strain evidence="12">ATCC 35185 / DSM 20758 / VPI D19B-28</strain>
    </source>
</reference>
<evidence type="ECO:0000256" key="3">
    <source>
        <dbReference type="ARBA" id="ARBA00022448"/>
    </source>
</evidence>
<dbReference type="GO" id="GO:0005886">
    <property type="term" value="C:plasma membrane"/>
    <property type="evidence" value="ECO:0007669"/>
    <property type="project" value="TreeGrafter"/>
</dbReference>
<feature type="transmembrane region" description="Helical" evidence="9">
    <location>
        <begin position="221"/>
        <end position="243"/>
    </location>
</feature>
<sequence length="459" mass="46787">MEISTAQLALMLATIALVLASGLYAARSIHSAEGFSLNGRSAGAPLVAGTIAGTCVGGGATVGTAQLAYSLGLSAWWFTLGTGIALIIMGLFYARPLRRTSLETIPEFLGIRYGKSASVFSSLVSSVGIFFSAVASTLPGLHLIAAIFGVGYGTAAFALIALVACYVFFGGMKSAGVGGILKMIVLWLSLCLAGIAAWHGLPALTAAAPLASGTWSLGHAGAQSIAAGLLSLIVGVISTQSYIQAIFSAANPRTATIGAFTAALIVIPVGLPCSIIGIYMHAAAPDIAPILALPAYLFTHAGTLIGSIAMGGIVLSLVGSIGGLSLGIGTMLSHDVFAPLLAVKSERRLLLLHRLMVLLVMALAALFALSYIDSEVLVWNYLSMALRGGGIFLPLTLAIFCPGRLSPRWATASMLLSTAAATAAVAAGSAIHPLFIGLIVSAALILPGICKEHTRRNLS</sequence>
<dbReference type="PROSITE" id="PS50283">
    <property type="entry name" value="NA_SOLUT_SYMP_3"/>
    <property type="match status" value="1"/>
</dbReference>
<dbReference type="InterPro" id="IPR050277">
    <property type="entry name" value="Sodium:Solute_Symporter"/>
</dbReference>
<keyword evidence="5 9" id="KW-0812">Transmembrane</keyword>
<organism evidence="11 12">
    <name type="scientific">Selenomonas sputigena (strain ATCC 35185 / DSM 20758 / CCUG 44933 / VPI D19B-28)</name>
    <dbReference type="NCBI Taxonomy" id="546271"/>
    <lineage>
        <taxon>Bacteria</taxon>
        <taxon>Bacillati</taxon>
        <taxon>Bacillota</taxon>
        <taxon>Negativicutes</taxon>
        <taxon>Selenomonadales</taxon>
        <taxon>Selenomonadaceae</taxon>
        <taxon>Selenomonas</taxon>
    </lineage>
</organism>
<protein>
    <submittedName>
        <fullName evidence="10">Na+/solute symporter</fullName>
    </submittedName>
    <submittedName>
        <fullName evidence="11">Transporter, SSS family</fullName>
    </submittedName>
</protein>
<keyword evidence="3" id="KW-0813">Transport</keyword>
<evidence type="ECO:0000256" key="1">
    <source>
        <dbReference type="ARBA" id="ARBA00004141"/>
    </source>
</evidence>
<evidence type="ECO:0000256" key="9">
    <source>
        <dbReference type="SAM" id="Phobius"/>
    </source>
</evidence>
<dbReference type="Gene3D" id="1.20.1730.10">
    <property type="entry name" value="Sodium/glucose cotransporter"/>
    <property type="match status" value="1"/>
</dbReference>
<dbReference type="PANTHER" id="PTHR48086">
    <property type="entry name" value="SODIUM/PROLINE SYMPORTER-RELATED"/>
    <property type="match status" value="1"/>
</dbReference>
<dbReference type="Pfam" id="PF00474">
    <property type="entry name" value="SSF"/>
    <property type="match status" value="1"/>
</dbReference>
<dbReference type="InterPro" id="IPR001734">
    <property type="entry name" value="Na/solute_symporter"/>
</dbReference>
<feature type="transmembrane region" description="Helical" evidence="9">
    <location>
        <begin position="46"/>
        <end position="69"/>
    </location>
</feature>
<dbReference type="AlphaFoldDB" id="C9LSS4"/>
<dbReference type="GO" id="GO:0022857">
    <property type="term" value="F:transmembrane transporter activity"/>
    <property type="evidence" value="ECO:0007669"/>
    <property type="project" value="InterPro"/>
</dbReference>
<dbReference type="InterPro" id="IPR038377">
    <property type="entry name" value="Na/Glc_symporter_sf"/>
</dbReference>
<feature type="transmembrane region" description="Helical" evidence="9">
    <location>
        <begin position="6"/>
        <end position="26"/>
    </location>
</feature>
<evidence type="ECO:0000256" key="5">
    <source>
        <dbReference type="ARBA" id="ARBA00022692"/>
    </source>
</evidence>